<dbReference type="Pfam" id="PF00036">
    <property type="entry name" value="EF-hand_1"/>
    <property type="match status" value="1"/>
</dbReference>
<dbReference type="CDD" id="cd06186">
    <property type="entry name" value="NOX_Duox_like_FAD_NADP"/>
    <property type="match status" value="1"/>
</dbReference>
<evidence type="ECO:0000256" key="7">
    <source>
        <dbReference type="ARBA" id="ARBA00022534"/>
    </source>
</evidence>
<dbReference type="PROSITE" id="PS00018">
    <property type="entry name" value="EF_HAND_1"/>
    <property type="match status" value="2"/>
</dbReference>
<comment type="pathway">
    <text evidence="3">Hormone biosynthesis; thyroid hormone biosynthesis.</text>
</comment>
<dbReference type="GO" id="GO:0016174">
    <property type="term" value="F:NAD(P)H oxidase H2O2-forming activity"/>
    <property type="evidence" value="ECO:0007669"/>
    <property type="project" value="UniProtKB-EC"/>
</dbReference>
<dbReference type="InterPro" id="IPR010255">
    <property type="entry name" value="Haem_peroxidase_sf"/>
</dbReference>
<evidence type="ECO:0000256" key="14">
    <source>
        <dbReference type="ARBA" id="ARBA00022827"/>
    </source>
</evidence>
<keyword evidence="8" id="KW-0575">Peroxidase</keyword>
<dbReference type="InterPro" id="IPR017927">
    <property type="entry name" value="FAD-bd_FR_type"/>
</dbReference>
<evidence type="ECO:0000256" key="13">
    <source>
        <dbReference type="ARBA" id="ARBA00022737"/>
    </source>
</evidence>
<dbReference type="GO" id="GO:0043020">
    <property type="term" value="C:NADPH oxidase complex"/>
    <property type="evidence" value="ECO:0007669"/>
    <property type="project" value="TreeGrafter"/>
</dbReference>
<dbReference type="Pfam" id="PF08022">
    <property type="entry name" value="FAD_binding_8"/>
    <property type="match status" value="1"/>
</dbReference>
<evidence type="ECO:0000256" key="22">
    <source>
        <dbReference type="ARBA" id="ARBA00047455"/>
    </source>
</evidence>
<dbReference type="Gene3D" id="2.40.30.10">
    <property type="entry name" value="Translation factors"/>
    <property type="match status" value="1"/>
</dbReference>
<comment type="catalytic activity">
    <reaction evidence="23">
        <text>NADPH + O2 + H(+) = H2O2 + NADP(+)</text>
        <dbReference type="Rhea" id="RHEA:11260"/>
        <dbReference type="ChEBI" id="CHEBI:15378"/>
        <dbReference type="ChEBI" id="CHEBI:15379"/>
        <dbReference type="ChEBI" id="CHEBI:16240"/>
        <dbReference type="ChEBI" id="CHEBI:57783"/>
        <dbReference type="ChEBI" id="CHEBI:58349"/>
        <dbReference type="EC" id="1.6.3.1"/>
    </reaction>
</comment>
<accession>A0A8C3PIL6</accession>
<keyword evidence="21" id="KW-0376">Hydrogen peroxide</keyword>
<feature type="domain" description="EF-hand" evidence="26">
    <location>
        <begin position="832"/>
        <end position="867"/>
    </location>
</feature>
<dbReference type="Pfam" id="PF03098">
    <property type="entry name" value="An_peroxidase"/>
    <property type="match status" value="1"/>
</dbReference>
<dbReference type="InterPro" id="IPR018247">
    <property type="entry name" value="EF_Hand_1_Ca_BS"/>
</dbReference>
<dbReference type="Ensembl" id="ENSCPGT00000005101.1">
    <property type="protein sequence ID" value="ENSCPGP00000004641.1"/>
    <property type="gene ID" value="ENSCPGG00000001178.1"/>
</dbReference>
<dbReference type="GO" id="GO:0006952">
    <property type="term" value="P:defense response"/>
    <property type="evidence" value="ECO:0007669"/>
    <property type="project" value="TreeGrafter"/>
</dbReference>
<dbReference type="SFLD" id="SFLDS00052">
    <property type="entry name" value="Ferric_Reductase_Domain"/>
    <property type="match status" value="1"/>
</dbReference>
<dbReference type="GO" id="GO:0020037">
    <property type="term" value="F:heme binding"/>
    <property type="evidence" value="ECO:0007669"/>
    <property type="project" value="InterPro"/>
</dbReference>
<dbReference type="GO" id="GO:0016175">
    <property type="term" value="F:superoxide-generating NAD(P)H oxidase activity"/>
    <property type="evidence" value="ECO:0007669"/>
    <property type="project" value="TreeGrafter"/>
</dbReference>
<dbReference type="UniPathway" id="UPA00194"/>
<keyword evidence="14" id="KW-0274">FAD</keyword>
<dbReference type="InterPro" id="IPR011992">
    <property type="entry name" value="EF-hand-dom_pair"/>
</dbReference>
<dbReference type="PANTHER" id="PTHR11972:SF175">
    <property type="entry name" value="NAD(P)H OXIDASE (H2O2-FORMING)"/>
    <property type="match status" value="1"/>
</dbReference>
<dbReference type="FunFam" id="2.40.30.10:FF:000043">
    <property type="entry name" value="dual oxidase 1"/>
    <property type="match status" value="1"/>
</dbReference>
<feature type="transmembrane region" description="Helical" evidence="24">
    <location>
        <begin position="1034"/>
        <end position="1057"/>
    </location>
</feature>
<evidence type="ECO:0000256" key="21">
    <source>
        <dbReference type="ARBA" id="ARBA00023324"/>
    </source>
</evidence>
<dbReference type="SFLD" id="SFLDG01169">
    <property type="entry name" value="NADPH_oxidase_subgroup_(NOX)"/>
    <property type="match status" value="1"/>
</dbReference>
<feature type="chain" id="PRO_5034911752" description="NAD(P)H oxidase (H2O2-forming)" evidence="25">
    <location>
        <begin position="20"/>
        <end position="1501"/>
    </location>
</feature>
<feature type="transmembrane region" description="Helical" evidence="24">
    <location>
        <begin position="1000"/>
        <end position="1022"/>
    </location>
</feature>
<evidence type="ECO:0000256" key="12">
    <source>
        <dbReference type="ARBA" id="ARBA00022729"/>
    </source>
</evidence>
<evidence type="ECO:0000256" key="15">
    <source>
        <dbReference type="ARBA" id="ARBA00022837"/>
    </source>
</evidence>
<dbReference type="PRINTS" id="PR00457">
    <property type="entry name" value="ANPEROXIDASE"/>
</dbReference>
<reference evidence="28" key="2">
    <citation type="submission" date="2025-09" db="UniProtKB">
        <authorList>
            <consortium name="Ensembl"/>
        </authorList>
    </citation>
    <scope>IDENTIFICATION</scope>
</reference>
<dbReference type="GO" id="GO:0004601">
    <property type="term" value="F:peroxidase activity"/>
    <property type="evidence" value="ECO:0007669"/>
    <property type="project" value="UniProtKB-KW"/>
</dbReference>
<evidence type="ECO:0000256" key="1">
    <source>
        <dbReference type="ARBA" id="ARBA00003796"/>
    </source>
</evidence>
<keyword evidence="9" id="KW-0285">Flavoprotein</keyword>
<evidence type="ECO:0000259" key="26">
    <source>
        <dbReference type="PROSITE" id="PS50222"/>
    </source>
</evidence>
<keyword evidence="20" id="KW-0325">Glycoprotein</keyword>
<keyword evidence="15" id="KW-0106">Calcium</keyword>
<evidence type="ECO:0000256" key="3">
    <source>
        <dbReference type="ARBA" id="ARBA00005197"/>
    </source>
</evidence>
<dbReference type="SUPFAM" id="SSF52343">
    <property type="entry name" value="Ferredoxin reductase-like, C-terminal NADP-linked domain"/>
    <property type="match status" value="1"/>
</dbReference>
<evidence type="ECO:0000256" key="5">
    <source>
        <dbReference type="ARBA" id="ARBA00012698"/>
    </source>
</evidence>
<keyword evidence="17 24" id="KW-1133">Transmembrane helix</keyword>
<keyword evidence="18" id="KW-0560">Oxidoreductase</keyword>
<dbReference type="InterPro" id="IPR037120">
    <property type="entry name" value="Haem_peroxidase_sf_animal"/>
</dbReference>
<dbReference type="CDD" id="cd09820">
    <property type="entry name" value="dual_peroxidase_like"/>
    <property type="match status" value="1"/>
</dbReference>
<dbReference type="Pfam" id="PF08030">
    <property type="entry name" value="NAD_binding_6"/>
    <property type="match status" value="1"/>
</dbReference>
<comment type="catalytic activity">
    <reaction evidence="22">
        <text>NADH + O2 + H(+) = H2O2 + NAD(+)</text>
        <dbReference type="Rhea" id="RHEA:11264"/>
        <dbReference type="ChEBI" id="CHEBI:15378"/>
        <dbReference type="ChEBI" id="CHEBI:15379"/>
        <dbReference type="ChEBI" id="CHEBI:16240"/>
        <dbReference type="ChEBI" id="CHEBI:57540"/>
        <dbReference type="ChEBI" id="CHEBI:57945"/>
        <dbReference type="EC" id="1.6.3.1"/>
    </reaction>
</comment>
<keyword evidence="10 24" id="KW-0812">Transmembrane</keyword>
<feature type="signal peptide" evidence="25">
    <location>
        <begin position="1"/>
        <end position="19"/>
    </location>
</feature>
<dbReference type="Proteomes" id="UP000694419">
    <property type="component" value="Unplaced"/>
</dbReference>
<dbReference type="GO" id="GO:0042554">
    <property type="term" value="P:superoxide anion generation"/>
    <property type="evidence" value="ECO:0007669"/>
    <property type="project" value="TreeGrafter"/>
</dbReference>
<evidence type="ECO:0000256" key="11">
    <source>
        <dbReference type="ARBA" id="ARBA00022723"/>
    </source>
</evidence>
<evidence type="ECO:0000256" key="9">
    <source>
        <dbReference type="ARBA" id="ARBA00022630"/>
    </source>
</evidence>
<dbReference type="FunFam" id="1.10.640.10:FF:000004">
    <property type="entry name" value="Dual oxidase 2"/>
    <property type="match status" value="1"/>
</dbReference>
<evidence type="ECO:0000256" key="24">
    <source>
        <dbReference type="SAM" id="Phobius"/>
    </source>
</evidence>
<keyword evidence="6" id="KW-1003">Cell membrane</keyword>
<evidence type="ECO:0000256" key="2">
    <source>
        <dbReference type="ARBA" id="ARBA00004424"/>
    </source>
</evidence>
<dbReference type="GO" id="GO:0005509">
    <property type="term" value="F:calcium ion binding"/>
    <property type="evidence" value="ECO:0007669"/>
    <property type="project" value="InterPro"/>
</dbReference>
<dbReference type="InterPro" id="IPR013112">
    <property type="entry name" value="FAD-bd_8"/>
</dbReference>
<evidence type="ECO:0000256" key="19">
    <source>
        <dbReference type="ARBA" id="ARBA00023136"/>
    </source>
</evidence>
<feature type="domain" description="EF-hand" evidence="26">
    <location>
        <begin position="796"/>
        <end position="831"/>
    </location>
</feature>
<keyword evidence="7" id="KW-0893">Thyroid hormones biosynthesis</keyword>
<dbReference type="GO" id="GO:0006979">
    <property type="term" value="P:response to oxidative stress"/>
    <property type="evidence" value="ECO:0007669"/>
    <property type="project" value="InterPro"/>
</dbReference>
<feature type="transmembrane region" description="Helical" evidence="24">
    <location>
        <begin position="1171"/>
        <end position="1193"/>
    </location>
</feature>
<keyword evidence="29" id="KW-1185">Reference proteome</keyword>
<keyword evidence="19 24" id="KW-0472">Membrane</keyword>
<dbReference type="InterPro" id="IPR019791">
    <property type="entry name" value="Haem_peroxidase_animal"/>
</dbReference>
<reference evidence="28" key="1">
    <citation type="submission" date="2025-08" db="UniProtKB">
        <authorList>
            <consortium name="Ensembl"/>
        </authorList>
    </citation>
    <scope>IDENTIFICATION</scope>
</reference>
<comment type="subcellular location">
    <subcellularLocation>
        <location evidence="2">Apical cell membrane</location>
        <topology evidence="2">Multi-pass membrane protein</topology>
    </subcellularLocation>
</comment>
<comment type="function">
    <text evidence="1">Generates hydrogen peroxide which is required for the activity of thyroid peroxidase/TPO and lactoperoxidase/LPO. Plays a role in thyroid hormones synthesis and lactoperoxidase-mediated antimicrobial defense at the surface of mucosa. May have its own peroxidase activity through its N-terminal peroxidase-like domain.</text>
</comment>
<evidence type="ECO:0000256" key="17">
    <source>
        <dbReference type="ARBA" id="ARBA00022989"/>
    </source>
</evidence>
<dbReference type="CDD" id="cd00051">
    <property type="entry name" value="EFh"/>
    <property type="match status" value="2"/>
</dbReference>
<sequence length="1501" mass="171644">MEMHFVLLFTKWVWSLSGAQESISWEVQRYDGWYNNLLHHSRGSVGARLLRLLPANYADGVYQALQEPHVPNARQLSNAVARGRSGLPSRRNTTVLAVFFGFHVLSDILETEKPGCPAEFLNIHIPPGDPTFDPAGTGDVVLPFQRIQWAMETGQSPNSPREQTNEVTGWLDGSSIYGPSHSWSDALRNFSGGQLASGPSGRLPRETDGRVPMWKALDPSTGQGGPQGIYDLGSAWGNENPFLQAESIAWFRYHNHLAAKLAQTHRTWSDEDLFQHTRKRVIATFQRIVLYEWLPTLLGTSIPEYKGYQQHLDPSLSPEFVVAARQFLATMVPPGVYKRDTQCNFQTVPGPGHSFPAVRLCNSYWSREQLWWLELLFWLCLAVTMALNSPTDFWYGPLKYSRTDYVASWIQRGRDLGLPTYNQARERFGLEPLQNWSDLAPHLEQEVLEKVTALYANNTARLELLPGGMLEVDGSLFSAIILDQFVRLRDGDRFWFENTKNGLFTVEEIREISNTTFHDVLAAVTNASPTDLQPHVFVWSNGDPCPQPQQLIHEQLANCTPMTVLDYFEGSGAGFGIIIVVLCCLPLVTLFVAWIVAVLRKKDFEKLQKKQGSSVRRDVTREAVQAMEWHGPRTDNSLVYIELQPDKVLKVLDGRGSVLRSISLKAHQRVEVILSSNKGNKALLLKSPKEYDLVLLFSEEAERSSFIEKLQGYMQESGLDLLLSEMKEQSLMKRAVTQEQRKQILETFFRHLFAQVLEIDESDAGELNFESSQKAKESLTCELSRAEFAEALGLKAHSMFVDSMFSLADKDGNGYISFREFLDILVVFMKGSPEEKSKVMFRMYDIDENGFLSKDEFLRMLRSFIEISNNCLSREQAEQVTESMFQASGFQDRDELTWEDFHYMLRDHDNELRLTQLCIRGVPEVLKQNLHNRVTGLQMWPQLHGEEDPDLGSMALSHILGNPYQLHLYTEAQRKKYERNKVQQKIQEFKRFIENYRRHIVCVALFSAITAGLFVERAYYYAFASPSTGIAQTTFVGIIISRGSAACISFMYSYILLTMCRNLITILRETFLNHYIPFDAAVDFHRWVAMAALIFSGHVVNVYIFSVMPLSVLSCLFSSVFMDDGSQLPQKYYWWFFQTIPGMTGVLLLVILAVMYVFATHHFRRVSFQGFWITHHLYVLLYVLVIIHGSYALIQQPRFHIYFIIPALIYSADKLLSLSRKKVEISVVKAEILPSGVTHLRFQRPQDFDYKSGQWVRIACVALGTTEYHPFTLTSAPHEDTLSLHIRAVGPWTTRLRELYSPESLALIGKLPKLYLDGPFGEGHQEWNKFEVSVLVGGGIGVTPFASILKDLVFKSSISCKLLCKKIYFIWVTRTQRQFEWLADIIREVEEADRNDLVSVHIYITQLAEKFDLRTTMLYICERHFQKVLNKSLFTGLRSITHFGRPPFVPFFSSLQEVHPEVKKIGVFSCGPPGMTKNVEKACRQLNKKDQTYFAHHYENF</sequence>
<evidence type="ECO:0000256" key="20">
    <source>
        <dbReference type="ARBA" id="ARBA00023180"/>
    </source>
</evidence>
<dbReference type="InterPro" id="IPR002048">
    <property type="entry name" value="EF_hand_dom"/>
</dbReference>
<evidence type="ECO:0000256" key="10">
    <source>
        <dbReference type="ARBA" id="ARBA00022692"/>
    </source>
</evidence>
<dbReference type="SUPFAM" id="SSF48113">
    <property type="entry name" value="Heme-dependent peroxidases"/>
    <property type="match status" value="1"/>
</dbReference>
<comment type="similarity">
    <text evidence="4">In the N-terminal section; belongs to the peroxidase family.</text>
</comment>
<evidence type="ECO:0000256" key="23">
    <source>
        <dbReference type="ARBA" id="ARBA00048762"/>
    </source>
</evidence>
<dbReference type="InterPro" id="IPR017938">
    <property type="entry name" value="Riboflavin_synthase-like_b-brl"/>
</dbReference>
<dbReference type="InterPro" id="IPR039261">
    <property type="entry name" value="FNR_nucleotide-bd"/>
</dbReference>
<dbReference type="InterPro" id="IPR013121">
    <property type="entry name" value="Fe_red_NAD-bd_6"/>
</dbReference>
<feature type="domain" description="FAD-binding FR-type" evidence="27">
    <location>
        <begin position="1220"/>
        <end position="1326"/>
    </location>
</feature>
<dbReference type="Gene3D" id="1.10.238.10">
    <property type="entry name" value="EF-hand"/>
    <property type="match status" value="1"/>
</dbReference>
<keyword evidence="13" id="KW-0677">Repeat</keyword>
<dbReference type="FunFam" id="1.10.238.10:FF:000095">
    <property type="entry name" value="dual oxidase 2"/>
    <property type="match status" value="1"/>
</dbReference>
<organism evidence="28 29">
    <name type="scientific">Calidris pygmaea</name>
    <name type="common">Spoon-billed sandpiper</name>
    <dbReference type="NCBI Taxonomy" id="425635"/>
    <lineage>
        <taxon>Eukaryota</taxon>
        <taxon>Metazoa</taxon>
        <taxon>Chordata</taxon>
        <taxon>Craniata</taxon>
        <taxon>Vertebrata</taxon>
        <taxon>Euteleostomi</taxon>
        <taxon>Archelosauria</taxon>
        <taxon>Archosauria</taxon>
        <taxon>Dinosauria</taxon>
        <taxon>Saurischia</taxon>
        <taxon>Theropoda</taxon>
        <taxon>Coelurosauria</taxon>
        <taxon>Aves</taxon>
        <taxon>Neognathae</taxon>
        <taxon>Neoaves</taxon>
        <taxon>Charadriiformes</taxon>
        <taxon>Scolopacidae</taxon>
        <taxon>Calidris</taxon>
    </lineage>
</organism>
<name>A0A8C3PIL6_9CHAR</name>
<dbReference type="PROSITE" id="PS50222">
    <property type="entry name" value="EF_HAND_2"/>
    <property type="match status" value="2"/>
</dbReference>
<dbReference type="Gene3D" id="1.10.640.10">
    <property type="entry name" value="Haem peroxidase domain superfamily, animal type"/>
    <property type="match status" value="1"/>
</dbReference>
<dbReference type="GO" id="GO:0042446">
    <property type="term" value="P:hormone biosynthetic process"/>
    <property type="evidence" value="ECO:0007669"/>
    <property type="project" value="UniProtKB-KW"/>
</dbReference>
<feature type="transmembrane region" description="Helical" evidence="24">
    <location>
        <begin position="1100"/>
        <end position="1121"/>
    </location>
</feature>
<dbReference type="GO" id="GO:0016324">
    <property type="term" value="C:apical plasma membrane"/>
    <property type="evidence" value="ECO:0007669"/>
    <property type="project" value="UniProtKB-SubCell"/>
</dbReference>
<evidence type="ECO:0000256" key="18">
    <source>
        <dbReference type="ARBA" id="ARBA00023002"/>
    </source>
</evidence>
<dbReference type="GO" id="GO:0006590">
    <property type="term" value="P:thyroid hormone generation"/>
    <property type="evidence" value="ECO:0007669"/>
    <property type="project" value="UniProtKB-UniPathway"/>
</dbReference>
<dbReference type="Pfam" id="PF01794">
    <property type="entry name" value="Ferric_reduct"/>
    <property type="match status" value="1"/>
</dbReference>
<feature type="transmembrane region" description="Helical" evidence="24">
    <location>
        <begin position="573"/>
        <end position="599"/>
    </location>
</feature>
<evidence type="ECO:0000256" key="4">
    <source>
        <dbReference type="ARBA" id="ARBA00005644"/>
    </source>
</evidence>
<feature type="transmembrane region" description="Helical" evidence="24">
    <location>
        <begin position="1133"/>
        <end position="1159"/>
    </location>
</feature>
<dbReference type="FunFam" id="3.40.50.80:FF:000006">
    <property type="entry name" value="Dual oxidase 2"/>
    <property type="match status" value="1"/>
</dbReference>
<dbReference type="InterPro" id="IPR013130">
    <property type="entry name" value="Fe3_Rdtase_TM_dom"/>
</dbReference>
<evidence type="ECO:0000313" key="29">
    <source>
        <dbReference type="Proteomes" id="UP000694419"/>
    </source>
</evidence>
<dbReference type="Gene3D" id="3.40.50.80">
    <property type="entry name" value="Nucleotide-binding domain of ferredoxin-NADP reductase (FNR) module"/>
    <property type="match status" value="1"/>
</dbReference>
<dbReference type="SUPFAM" id="SSF63380">
    <property type="entry name" value="Riboflavin synthase domain-like"/>
    <property type="match status" value="1"/>
</dbReference>
<dbReference type="GO" id="GO:0042744">
    <property type="term" value="P:hydrogen peroxide catabolic process"/>
    <property type="evidence" value="ECO:0007669"/>
    <property type="project" value="UniProtKB-KW"/>
</dbReference>
<dbReference type="SMART" id="SM00054">
    <property type="entry name" value="EFh"/>
    <property type="match status" value="2"/>
</dbReference>
<keyword evidence="12 25" id="KW-0732">Signal</keyword>
<protein>
    <recommendedName>
        <fullName evidence="5">NAD(P)H oxidase (H2O2-forming)</fullName>
        <ecNumber evidence="5">1.6.3.1</ecNumber>
    </recommendedName>
</protein>
<dbReference type="InterPro" id="IPR050369">
    <property type="entry name" value="RBOH/FRE"/>
</dbReference>
<dbReference type="EC" id="1.6.3.1" evidence="5"/>
<keyword evidence="11" id="KW-0479">Metal-binding</keyword>
<evidence type="ECO:0000256" key="6">
    <source>
        <dbReference type="ARBA" id="ARBA00022475"/>
    </source>
</evidence>
<evidence type="ECO:0000313" key="28">
    <source>
        <dbReference type="Ensembl" id="ENSCPGP00000004641.1"/>
    </source>
</evidence>
<dbReference type="SFLD" id="SFLDG01168">
    <property type="entry name" value="Ferric_reductase_subgroup_(FRE"/>
    <property type="match status" value="1"/>
</dbReference>
<dbReference type="Pfam" id="PF13833">
    <property type="entry name" value="EF-hand_8"/>
    <property type="match status" value="1"/>
</dbReference>
<keyword evidence="16" id="KW-0521">NADP</keyword>
<dbReference type="InterPro" id="IPR034821">
    <property type="entry name" value="DUOX_peroxidase"/>
</dbReference>
<dbReference type="SUPFAM" id="SSF47473">
    <property type="entry name" value="EF-hand"/>
    <property type="match status" value="1"/>
</dbReference>
<dbReference type="PROSITE" id="PS50292">
    <property type="entry name" value="PEROXIDASE_3"/>
    <property type="match status" value="1"/>
</dbReference>
<proteinExistence type="inferred from homology"/>
<evidence type="ECO:0000256" key="25">
    <source>
        <dbReference type="SAM" id="SignalP"/>
    </source>
</evidence>
<evidence type="ECO:0000256" key="8">
    <source>
        <dbReference type="ARBA" id="ARBA00022559"/>
    </source>
</evidence>
<evidence type="ECO:0000256" key="16">
    <source>
        <dbReference type="ARBA" id="ARBA00022857"/>
    </source>
</evidence>
<evidence type="ECO:0000259" key="27">
    <source>
        <dbReference type="PROSITE" id="PS51384"/>
    </source>
</evidence>
<dbReference type="PANTHER" id="PTHR11972">
    <property type="entry name" value="NADPH OXIDASE"/>
    <property type="match status" value="1"/>
</dbReference>
<dbReference type="PROSITE" id="PS51384">
    <property type="entry name" value="FAD_FR"/>
    <property type="match status" value="1"/>
</dbReference>